<comment type="caution">
    <text evidence="2">The sequence shown here is derived from an EMBL/GenBank/DDBJ whole genome shotgun (WGS) entry which is preliminary data.</text>
</comment>
<proteinExistence type="predicted"/>
<protein>
    <submittedName>
        <fullName evidence="2">Uncharacterized protein</fullName>
    </submittedName>
</protein>
<sequence length="183" mass="19839">MQIREQGRKIQCIRTVYDKAIGRGRQVVVATLPRWSTSLMPSEDGLAQLTDAEREQLEAFLAQRRADAEESNSRYTAMSAASWLATLAKSIKEGQQLRPEQADAIWQGMTEVAKSLRKAGYAKPKISRKAKAVPTPQAPQEATAGEGSTPGTAEVTNTRTKPARKPRAPKAATSTDTMEGGQG</sequence>
<keyword evidence="3" id="KW-1185">Reference proteome</keyword>
<dbReference type="EMBL" id="JACICC010000026">
    <property type="protein sequence ID" value="MBB3811584.1"/>
    <property type="molecule type" value="Genomic_DNA"/>
</dbReference>
<feature type="region of interest" description="Disordered" evidence="1">
    <location>
        <begin position="121"/>
        <end position="183"/>
    </location>
</feature>
<evidence type="ECO:0000256" key="1">
    <source>
        <dbReference type="SAM" id="MobiDB-lite"/>
    </source>
</evidence>
<evidence type="ECO:0000313" key="2">
    <source>
        <dbReference type="EMBL" id="MBB3811584.1"/>
    </source>
</evidence>
<reference evidence="2 3" key="1">
    <citation type="submission" date="2020-08" db="EMBL/GenBank/DDBJ databases">
        <title>Genomic Encyclopedia of Type Strains, Phase IV (KMG-IV): sequencing the most valuable type-strain genomes for metagenomic binning, comparative biology and taxonomic classification.</title>
        <authorList>
            <person name="Goeker M."/>
        </authorList>
    </citation>
    <scope>NUCLEOTIDE SEQUENCE [LARGE SCALE GENOMIC DNA]</scope>
    <source>
        <strain evidence="2 3">DSM 28760</strain>
    </source>
</reference>
<name>A0A7W5Z8I5_9HYPH</name>
<dbReference type="AlphaFoldDB" id="A0A7W5Z8I5"/>
<accession>A0A7W5Z8I5</accession>
<evidence type="ECO:0000313" key="3">
    <source>
        <dbReference type="Proteomes" id="UP000537592"/>
    </source>
</evidence>
<organism evidence="2 3">
    <name type="scientific">Pseudochelatococcus contaminans</name>
    <dbReference type="NCBI Taxonomy" id="1538103"/>
    <lineage>
        <taxon>Bacteria</taxon>
        <taxon>Pseudomonadati</taxon>
        <taxon>Pseudomonadota</taxon>
        <taxon>Alphaproteobacteria</taxon>
        <taxon>Hyphomicrobiales</taxon>
        <taxon>Chelatococcaceae</taxon>
        <taxon>Pseudochelatococcus</taxon>
    </lineage>
</organism>
<dbReference type="Proteomes" id="UP000537592">
    <property type="component" value="Unassembled WGS sequence"/>
</dbReference>
<dbReference type="RefSeq" id="WP_210281822.1">
    <property type="nucleotide sequence ID" value="NZ_JACICC010000026.1"/>
</dbReference>
<gene>
    <name evidence="2" type="ORF">FHS81_003699</name>
</gene>